<proteinExistence type="predicted"/>
<reference evidence="3" key="1">
    <citation type="submission" date="2023-07" db="EMBL/GenBank/DDBJ databases">
        <title>Whole-genome sequencing of a new Methanosarcina sp. Z-7115.</title>
        <authorList>
            <person name="Zhilina T.N."/>
            <person name="Merkel A.Y."/>
        </authorList>
    </citation>
    <scope>NUCLEOTIDE SEQUENCE [LARGE SCALE GENOMIC DNA]</scope>
    <source>
        <strain evidence="3">Z-7115</strain>
    </source>
</reference>
<evidence type="ECO:0000313" key="3">
    <source>
        <dbReference type="Proteomes" id="UP001246244"/>
    </source>
</evidence>
<evidence type="ECO:0000313" key="2">
    <source>
        <dbReference type="EMBL" id="MDR7666906.1"/>
    </source>
</evidence>
<dbReference type="InterPro" id="IPR016181">
    <property type="entry name" value="Acyl_CoA_acyltransferase"/>
</dbReference>
<organism evidence="2 3">
    <name type="scientific">Methanosarcina baikalica</name>
    <dbReference type="NCBI Taxonomy" id="3073890"/>
    <lineage>
        <taxon>Archaea</taxon>
        <taxon>Methanobacteriati</taxon>
        <taxon>Methanobacteriota</taxon>
        <taxon>Stenosarchaea group</taxon>
        <taxon>Methanomicrobia</taxon>
        <taxon>Methanosarcinales</taxon>
        <taxon>Methanosarcinaceae</taxon>
        <taxon>Methanosarcina</taxon>
    </lineage>
</organism>
<protein>
    <submittedName>
        <fullName evidence="2">GNAT family N-acetyltransferase</fullName>
    </submittedName>
</protein>
<dbReference type="CDD" id="cd04301">
    <property type="entry name" value="NAT_SF"/>
    <property type="match status" value="1"/>
</dbReference>
<gene>
    <name evidence="2" type="ORF">RG963_14185</name>
</gene>
<keyword evidence="3" id="KW-1185">Reference proteome</keyword>
<dbReference type="RefSeq" id="WP_310576935.1">
    <property type="nucleotide sequence ID" value="NZ_JAVKPK010000075.1"/>
</dbReference>
<dbReference type="Gene3D" id="3.40.630.30">
    <property type="match status" value="1"/>
</dbReference>
<sequence length="157" mass="18337">MAEQVNIFRATPDNATEILVLQKLAYQSEARIYNDWNIPPLLQTIEEIQDEFKTHMFLKAISEHLIVGSVRARIMENTCYIGKLVVHPKWQSRGIGTRLVTEIEIIYRAVSRFELFTGSQSVKNLYLYHKLGYQDFRRESLGDQVELIYLEKIIEGM</sequence>
<accession>A0ABU2D4I9</accession>
<evidence type="ECO:0000259" key="1">
    <source>
        <dbReference type="PROSITE" id="PS51186"/>
    </source>
</evidence>
<dbReference type="EMBL" id="JAVKPK010000075">
    <property type="protein sequence ID" value="MDR7666906.1"/>
    <property type="molecule type" value="Genomic_DNA"/>
</dbReference>
<name>A0ABU2D4I9_9EURY</name>
<feature type="domain" description="N-acetyltransferase" evidence="1">
    <location>
        <begin position="16"/>
        <end position="155"/>
    </location>
</feature>
<comment type="caution">
    <text evidence="2">The sequence shown here is derived from an EMBL/GenBank/DDBJ whole genome shotgun (WGS) entry which is preliminary data.</text>
</comment>
<dbReference type="PROSITE" id="PS51186">
    <property type="entry name" value="GNAT"/>
    <property type="match status" value="1"/>
</dbReference>
<dbReference type="Pfam" id="PF00583">
    <property type="entry name" value="Acetyltransf_1"/>
    <property type="match status" value="1"/>
</dbReference>
<dbReference type="InterPro" id="IPR000182">
    <property type="entry name" value="GNAT_dom"/>
</dbReference>
<dbReference type="Proteomes" id="UP001246244">
    <property type="component" value="Unassembled WGS sequence"/>
</dbReference>
<dbReference type="SUPFAM" id="SSF55729">
    <property type="entry name" value="Acyl-CoA N-acyltransferases (Nat)"/>
    <property type="match status" value="1"/>
</dbReference>